<dbReference type="EMBL" id="BARJ01000010">
    <property type="protein sequence ID" value="GEM17565.1"/>
    <property type="molecule type" value="Genomic_DNA"/>
</dbReference>
<proteinExistence type="predicted"/>
<name>A0A829WQX7_GLUOY</name>
<dbReference type="Proteomes" id="UP000484858">
    <property type="component" value="Unassembled WGS sequence"/>
</dbReference>
<comment type="caution">
    <text evidence="1">The sequence shown here is derived from an EMBL/GenBank/DDBJ whole genome shotgun (WGS) entry which is preliminary data.</text>
</comment>
<accession>A0A829WQX7</accession>
<sequence>MLAAEEIASEFAVGHQGFEDIPVASSHSELKCLGGRGGFWPEQMKVFSA</sequence>
<dbReference type="AlphaFoldDB" id="A0A829WQX7"/>
<evidence type="ECO:0000313" key="2">
    <source>
        <dbReference type="Proteomes" id="UP000484858"/>
    </source>
</evidence>
<reference evidence="1 2" key="1">
    <citation type="submission" date="2013-04" db="EMBL/GenBank/DDBJ databases">
        <title>Gluconobacter oxydans NBRC 3293 whole genome sequence.</title>
        <authorList>
            <person name="Matsutani M."/>
            <person name="Yakushi T."/>
            <person name="Matsushita K."/>
        </authorList>
    </citation>
    <scope>NUCLEOTIDE SEQUENCE [LARGE SCALE GENOMIC DNA]</scope>
    <source>
        <strain evidence="1 2">NBRC 3293</strain>
    </source>
</reference>
<protein>
    <submittedName>
        <fullName evidence="1">Uncharacterized protein</fullName>
    </submittedName>
</protein>
<evidence type="ECO:0000313" key="1">
    <source>
        <dbReference type="EMBL" id="GEM17565.1"/>
    </source>
</evidence>
<gene>
    <name evidence="1" type="ORF">NBRC3293_2062</name>
</gene>
<organism evidence="1 2">
    <name type="scientific">Gluconobacter oxydans NBRC 3293</name>
    <dbReference type="NCBI Taxonomy" id="1315969"/>
    <lineage>
        <taxon>Bacteria</taxon>
        <taxon>Pseudomonadati</taxon>
        <taxon>Pseudomonadota</taxon>
        <taxon>Alphaproteobacteria</taxon>
        <taxon>Acetobacterales</taxon>
        <taxon>Acetobacteraceae</taxon>
        <taxon>Gluconobacter</taxon>
    </lineage>
</organism>